<dbReference type="EMBL" id="KN881931">
    <property type="protein sequence ID" value="KIY47593.1"/>
    <property type="molecule type" value="Genomic_DNA"/>
</dbReference>
<name>A0A0D7A9U1_9AGAR</name>
<evidence type="ECO:0000256" key="1">
    <source>
        <dbReference type="ARBA" id="ARBA00004173"/>
    </source>
</evidence>
<keyword evidence="2" id="KW-0496">Mitochondrion</keyword>
<dbReference type="GO" id="GO:0006103">
    <property type="term" value="P:2-oxoglutarate metabolic process"/>
    <property type="evidence" value="ECO:0007669"/>
    <property type="project" value="InterPro"/>
</dbReference>
<evidence type="ECO:0000256" key="3">
    <source>
        <dbReference type="ARBA" id="ARBA00043970"/>
    </source>
</evidence>
<organism evidence="4 5">
    <name type="scientific">Fistulina hepatica ATCC 64428</name>
    <dbReference type="NCBI Taxonomy" id="1128425"/>
    <lineage>
        <taxon>Eukaryota</taxon>
        <taxon>Fungi</taxon>
        <taxon>Dikarya</taxon>
        <taxon>Basidiomycota</taxon>
        <taxon>Agaricomycotina</taxon>
        <taxon>Agaricomycetes</taxon>
        <taxon>Agaricomycetidae</taxon>
        <taxon>Agaricales</taxon>
        <taxon>Fistulinaceae</taxon>
        <taxon>Fistulina</taxon>
    </lineage>
</organism>
<sequence length="106" mass="11780">MFVSTVRAFAARVPLIKFIGKRTWPAVSEAHAHPAAPAEYQKTFEAFLKRRKDALTSLSSSTSSGAPAASVVDEFWEAPERFWHPKIRELQEWEIEAIATGGASLH</sequence>
<dbReference type="Pfam" id="PF10937">
    <property type="entry name" value="Kgd4-YMR31"/>
    <property type="match status" value="1"/>
</dbReference>
<evidence type="ECO:0000313" key="5">
    <source>
        <dbReference type="Proteomes" id="UP000054144"/>
    </source>
</evidence>
<accession>A0A0D7A9U1</accession>
<dbReference type="OrthoDB" id="2116030at2759"/>
<dbReference type="AlphaFoldDB" id="A0A0D7A9U1"/>
<proteinExistence type="inferred from homology"/>
<comment type="subcellular location">
    <subcellularLocation>
        <location evidence="1">Mitochondrion</location>
    </subcellularLocation>
</comment>
<dbReference type="Proteomes" id="UP000054144">
    <property type="component" value="Unassembled WGS sequence"/>
</dbReference>
<gene>
    <name evidence="4" type="ORF">FISHEDRAFT_74536</name>
</gene>
<reference evidence="4 5" key="1">
    <citation type="journal article" date="2015" name="Fungal Genet. Biol.">
        <title>Evolution of novel wood decay mechanisms in Agaricales revealed by the genome sequences of Fistulina hepatica and Cylindrobasidium torrendii.</title>
        <authorList>
            <person name="Floudas D."/>
            <person name="Held B.W."/>
            <person name="Riley R."/>
            <person name="Nagy L.G."/>
            <person name="Koehler G."/>
            <person name="Ransdell A.S."/>
            <person name="Younus H."/>
            <person name="Chow J."/>
            <person name="Chiniquy J."/>
            <person name="Lipzen A."/>
            <person name="Tritt A."/>
            <person name="Sun H."/>
            <person name="Haridas S."/>
            <person name="LaButti K."/>
            <person name="Ohm R.A."/>
            <person name="Kues U."/>
            <person name="Blanchette R.A."/>
            <person name="Grigoriev I.V."/>
            <person name="Minto R.E."/>
            <person name="Hibbett D.S."/>
        </authorList>
    </citation>
    <scope>NUCLEOTIDE SEQUENCE [LARGE SCALE GENOMIC DNA]</scope>
    <source>
        <strain evidence="4 5">ATCC 64428</strain>
    </source>
</reference>
<keyword evidence="5" id="KW-1185">Reference proteome</keyword>
<evidence type="ECO:0000313" key="4">
    <source>
        <dbReference type="EMBL" id="KIY47593.1"/>
    </source>
</evidence>
<comment type="similarity">
    <text evidence="3">Belongs to the alpha-ketoglutarate dehydrogenase component 4 family.</text>
</comment>
<protein>
    <submittedName>
        <fullName evidence="4">Uncharacterized protein</fullName>
    </submittedName>
</protein>
<dbReference type="InterPro" id="IPR020373">
    <property type="entry name" value="Kgd4/YMR-31"/>
</dbReference>
<dbReference type="GO" id="GO:0005739">
    <property type="term" value="C:mitochondrion"/>
    <property type="evidence" value="ECO:0007669"/>
    <property type="project" value="UniProtKB-SubCell"/>
</dbReference>
<evidence type="ECO:0000256" key="2">
    <source>
        <dbReference type="ARBA" id="ARBA00023128"/>
    </source>
</evidence>